<protein>
    <submittedName>
        <fullName evidence="1">Uncharacterized protein</fullName>
    </submittedName>
</protein>
<proteinExistence type="predicted"/>
<accession>A0AAJ1YI02</accession>
<organism evidence="1 2">
    <name type="scientific">Serratia fonticola</name>
    <dbReference type="NCBI Taxonomy" id="47917"/>
    <lineage>
        <taxon>Bacteria</taxon>
        <taxon>Pseudomonadati</taxon>
        <taxon>Pseudomonadota</taxon>
        <taxon>Gammaproteobacteria</taxon>
        <taxon>Enterobacterales</taxon>
        <taxon>Yersiniaceae</taxon>
        <taxon>Serratia</taxon>
    </lineage>
</organism>
<reference evidence="1" key="1">
    <citation type="submission" date="2023-08" db="EMBL/GenBank/DDBJ databases">
        <title>The Comparative Genomic Analysis of Yersiniaceae from Polar Regions.</title>
        <authorList>
            <person name="Goncharov A."/>
            <person name="Aslanov B."/>
            <person name="Kolodzhieva V."/>
            <person name="Azarov D."/>
            <person name="Mochov A."/>
            <person name="Lebedeva E."/>
        </authorList>
    </citation>
    <scope>NUCLEOTIDE SEQUENCE</scope>
    <source>
        <strain evidence="1">Vf</strain>
    </source>
</reference>
<name>A0AAJ1YI02_SERFO</name>
<dbReference type="Proteomes" id="UP001224622">
    <property type="component" value="Unassembled WGS sequence"/>
</dbReference>
<sequence length="138" mass="16349">MSHNMLDEVNNKLRQEILREREVRNTARDSYLSVIPKSLRFRAASEQYHMKEIIALCKDDYRDLVVALMTKDLRDNIKGYYIIDKFRSRPLVFVSLLSLHPAAKVKLLGKTRFIAVKFLMKNPRLMDVARKMYRKFKG</sequence>
<comment type="caution">
    <text evidence="1">The sequence shown here is derived from an EMBL/GenBank/DDBJ whole genome shotgun (WGS) entry which is preliminary data.</text>
</comment>
<dbReference type="AlphaFoldDB" id="A0AAJ1YI02"/>
<gene>
    <name evidence="1" type="ORF">RDT67_28665</name>
</gene>
<evidence type="ECO:0000313" key="2">
    <source>
        <dbReference type="Proteomes" id="UP001224622"/>
    </source>
</evidence>
<evidence type="ECO:0000313" key="1">
    <source>
        <dbReference type="EMBL" id="MDQ9130379.1"/>
    </source>
</evidence>
<dbReference type="EMBL" id="JAVIGA010000065">
    <property type="protein sequence ID" value="MDQ9130379.1"/>
    <property type="molecule type" value="Genomic_DNA"/>
</dbReference>
<dbReference type="RefSeq" id="WP_309048709.1">
    <property type="nucleotide sequence ID" value="NZ_CP183242.1"/>
</dbReference>